<protein>
    <submittedName>
        <fullName evidence="1">Uncharacterized protein</fullName>
    </submittedName>
</protein>
<evidence type="ECO:0000313" key="1">
    <source>
        <dbReference type="EMBL" id="KAH9372130.1"/>
    </source>
</evidence>
<organism evidence="1 2">
    <name type="scientific">Haemaphysalis longicornis</name>
    <name type="common">Bush tick</name>
    <dbReference type="NCBI Taxonomy" id="44386"/>
    <lineage>
        <taxon>Eukaryota</taxon>
        <taxon>Metazoa</taxon>
        <taxon>Ecdysozoa</taxon>
        <taxon>Arthropoda</taxon>
        <taxon>Chelicerata</taxon>
        <taxon>Arachnida</taxon>
        <taxon>Acari</taxon>
        <taxon>Parasitiformes</taxon>
        <taxon>Ixodida</taxon>
        <taxon>Ixodoidea</taxon>
        <taxon>Ixodidae</taxon>
        <taxon>Haemaphysalinae</taxon>
        <taxon>Haemaphysalis</taxon>
    </lineage>
</organism>
<keyword evidence="2" id="KW-1185">Reference proteome</keyword>
<dbReference type="EMBL" id="JABSTR010000005">
    <property type="protein sequence ID" value="KAH9372130.1"/>
    <property type="molecule type" value="Genomic_DNA"/>
</dbReference>
<gene>
    <name evidence="1" type="ORF">HPB48_000772</name>
</gene>
<dbReference type="VEuPathDB" id="VectorBase:HLOH_057438"/>
<accession>A0A9J6G9H3</accession>
<reference evidence="1 2" key="1">
    <citation type="journal article" date="2020" name="Cell">
        <title>Large-Scale Comparative Analyses of Tick Genomes Elucidate Their Genetic Diversity and Vector Capacities.</title>
        <authorList>
            <consortium name="Tick Genome and Microbiome Consortium (TIGMIC)"/>
            <person name="Jia N."/>
            <person name="Wang J."/>
            <person name="Shi W."/>
            <person name="Du L."/>
            <person name="Sun Y."/>
            <person name="Zhan W."/>
            <person name="Jiang J.F."/>
            <person name="Wang Q."/>
            <person name="Zhang B."/>
            <person name="Ji P."/>
            <person name="Bell-Sakyi L."/>
            <person name="Cui X.M."/>
            <person name="Yuan T.T."/>
            <person name="Jiang B.G."/>
            <person name="Yang W.F."/>
            <person name="Lam T.T."/>
            <person name="Chang Q.C."/>
            <person name="Ding S.J."/>
            <person name="Wang X.J."/>
            <person name="Zhu J.G."/>
            <person name="Ruan X.D."/>
            <person name="Zhao L."/>
            <person name="Wei J.T."/>
            <person name="Ye R.Z."/>
            <person name="Que T.C."/>
            <person name="Du C.H."/>
            <person name="Zhou Y.H."/>
            <person name="Cheng J.X."/>
            <person name="Dai P.F."/>
            <person name="Guo W.B."/>
            <person name="Han X.H."/>
            <person name="Huang E.J."/>
            <person name="Li L.F."/>
            <person name="Wei W."/>
            <person name="Gao Y.C."/>
            <person name="Liu J.Z."/>
            <person name="Shao H.Z."/>
            <person name="Wang X."/>
            <person name="Wang C.C."/>
            <person name="Yang T.C."/>
            <person name="Huo Q.B."/>
            <person name="Li W."/>
            <person name="Chen H.Y."/>
            <person name="Chen S.E."/>
            <person name="Zhou L.G."/>
            <person name="Ni X.B."/>
            <person name="Tian J.H."/>
            <person name="Sheng Y."/>
            <person name="Liu T."/>
            <person name="Pan Y.S."/>
            <person name="Xia L.Y."/>
            <person name="Li J."/>
            <person name="Zhao F."/>
            <person name="Cao W.C."/>
        </authorList>
    </citation>
    <scope>NUCLEOTIDE SEQUENCE [LARGE SCALE GENOMIC DNA]</scope>
    <source>
        <strain evidence="1">HaeL-2018</strain>
    </source>
</reference>
<evidence type="ECO:0000313" key="2">
    <source>
        <dbReference type="Proteomes" id="UP000821853"/>
    </source>
</evidence>
<comment type="caution">
    <text evidence="1">The sequence shown here is derived from an EMBL/GenBank/DDBJ whole genome shotgun (WGS) entry which is preliminary data.</text>
</comment>
<dbReference type="OrthoDB" id="6476270at2759"/>
<sequence>MTFDDAVGVRQLLESRHYFSHCSGENKVPIALMQDNHSEELSFPQIYLGDARFAMASSEIRWTDRDGVEPTHVLYTAMKVMRHSLVENSMTFHCNDATRAMARQQLESGEFLEDAASRALAFKCGIPNTIQYWQNRK</sequence>
<name>A0A9J6G9H3_HAELO</name>
<dbReference type="Proteomes" id="UP000821853">
    <property type="component" value="Chromosome 3"/>
</dbReference>
<proteinExistence type="predicted"/>
<dbReference type="AlphaFoldDB" id="A0A9J6G9H3"/>